<organism evidence="4">
    <name type="scientific">Thermofilum pendens</name>
    <dbReference type="NCBI Taxonomy" id="2269"/>
    <lineage>
        <taxon>Archaea</taxon>
        <taxon>Thermoproteota</taxon>
        <taxon>Thermoprotei</taxon>
        <taxon>Thermofilales</taxon>
        <taxon>Thermofilaceae</taxon>
        <taxon>Thermofilum</taxon>
    </lineage>
</organism>
<dbReference type="InterPro" id="IPR036291">
    <property type="entry name" value="NAD(P)-bd_dom_sf"/>
</dbReference>
<comment type="caution">
    <text evidence="4">The sequence shown here is derived from an EMBL/GenBank/DDBJ whole genome shotgun (WGS) entry which is preliminary data.</text>
</comment>
<dbReference type="Pfam" id="PF01408">
    <property type="entry name" value="GFO_IDH_MocA"/>
    <property type="match status" value="1"/>
</dbReference>
<evidence type="ECO:0000259" key="2">
    <source>
        <dbReference type="Pfam" id="PF01408"/>
    </source>
</evidence>
<dbReference type="Gene3D" id="3.40.50.720">
    <property type="entry name" value="NAD(P)-binding Rossmann-like Domain"/>
    <property type="match status" value="1"/>
</dbReference>
<protein>
    <submittedName>
        <fullName evidence="4">Gfo/Idh/MocA family oxidoreductase</fullName>
    </submittedName>
</protein>
<proteinExistence type="predicted"/>
<accession>A0A7C3SL03</accession>
<keyword evidence="1" id="KW-0560">Oxidoreductase</keyword>
<dbReference type="Pfam" id="PF02894">
    <property type="entry name" value="GFO_IDH_MocA_C"/>
    <property type="match status" value="1"/>
</dbReference>
<dbReference type="InterPro" id="IPR000683">
    <property type="entry name" value="Gfo/Idh/MocA-like_OxRdtase_N"/>
</dbReference>
<dbReference type="GO" id="GO:0016491">
    <property type="term" value="F:oxidoreductase activity"/>
    <property type="evidence" value="ECO:0007669"/>
    <property type="project" value="UniProtKB-KW"/>
</dbReference>
<reference evidence="4" key="1">
    <citation type="journal article" date="2020" name="mSystems">
        <title>Genome- and Community-Level Interaction Insights into Carbon Utilization and Element Cycling Functions of Hydrothermarchaeota in Hydrothermal Sediment.</title>
        <authorList>
            <person name="Zhou Z."/>
            <person name="Liu Y."/>
            <person name="Xu W."/>
            <person name="Pan J."/>
            <person name="Luo Z.H."/>
            <person name="Li M."/>
        </authorList>
    </citation>
    <scope>NUCLEOTIDE SEQUENCE [LARGE SCALE GENOMIC DNA]</scope>
    <source>
        <strain evidence="4">SpSt-8</strain>
    </source>
</reference>
<evidence type="ECO:0000313" key="4">
    <source>
        <dbReference type="EMBL" id="HGB24509.1"/>
    </source>
</evidence>
<sequence length="369" mass="41373">MRLKVGLVGAGWSATAQAWSLNALRFSARSGGLPEVELTRVLGRTASKTEEFARRFGFKEWTTDESGFFRDLDVVLIAAPNNLHEYYAVRAFEAGAHVVLEKPVATSLEGARRILGASRRAGRYGTVCLVARYTPAAVTARELVLSGDLGELLEFRGVIAHAKHAYKDTPFEWRMSREVAGGGVMADLGVHVLDLAEHLTGLRVSRIYGKVYTLVEERLDPQTGSVRRVDVEDLGFAILEYVSRARGSVEASKVSPGFEEQMRVEVHGDRGGLRFSLAEPHLVHVYRRETKRVERVARGFEEVYPDLLWPLSKSFEGWVYSYMLLLKRFFEFLAGSAEDYHPTLEEGVRSQELLEAVYRSSAEDRWVSV</sequence>
<dbReference type="GO" id="GO:0000166">
    <property type="term" value="F:nucleotide binding"/>
    <property type="evidence" value="ECO:0007669"/>
    <property type="project" value="InterPro"/>
</dbReference>
<name>A0A7C3SL03_THEPE</name>
<dbReference type="PANTHER" id="PTHR43818:SF11">
    <property type="entry name" value="BCDNA.GH03377"/>
    <property type="match status" value="1"/>
</dbReference>
<feature type="domain" description="Gfo/Idh/MocA-like oxidoreductase N-terminal" evidence="2">
    <location>
        <begin position="3"/>
        <end position="123"/>
    </location>
</feature>
<feature type="domain" description="Gfo/Idh/MocA-like oxidoreductase C-terminal" evidence="3">
    <location>
        <begin position="141"/>
        <end position="369"/>
    </location>
</feature>
<dbReference type="InterPro" id="IPR050463">
    <property type="entry name" value="Gfo/Idh/MocA_oxidrdct_glycsds"/>
</dbReference>
<dbReference type="SUPFAM" id="SSF55347">
    <property type="entry name" value="Glyceraldehyde-3-phosphate dehydrogenase-like, C-terminal domain"/>
    <property type="match status" value="1"/>
</dbReference>
<dbReference type="Gene3D" id="3.30.360.10">
    <property type="entry name" value="Dihydrodipicolinate Reductase, domain 2"/>
    <property type="match status" value="1"/>
</dbReference>
<dbReference type="AlphaFoldDB" id="A0A7C3SL03"/>
<evidence type="ECO:0000259" key="3">
    <source>
        <dbReference type="Pfam" id="PF02894"/>
    </source>
</evidence>
<dbReference type="InterPro" id="IPR004104">
    <property type="entry name" value="Gfo/Idh/MocA-like_OxRdtase_C"/>
</dbReference>
<dbReference type="EMBL" id="DTIB01000012">
    <property type="protein sequence ID" value="HGB24509.1"/>
    <property type="molecule type" value="Genomic_DNA"/>
</dbReference>
<dbReference type="PANTHER" id="PTHR43818">
    <property type="entry name" value="BCDNA.GH03377"/>
    <property type="match status" value="1"/>
</dbReference>
<evidence type="ECO:0000256" key="1">
    <source>
        <dbReference type="ARBA" id="ARBA00023002"/>
    </source>
</evidence>
<dbReference type="SUPFAM" id="SSF51735">
    <property type="entry name" value="NAD(P)-binding Rossmann-fold domains"/>
    <property type="match status" value="1"/>
</dbReference>
<gene>
    <name evidence="4" type="ORF">ENV88_00315</name>
</gene>